<dbReference type="EMBL" id="BLLF01001725">
    <property type="protein sequence ID" value="GFH20920.1"/>
    <property type="molecule type" value="Genomic_DNA"/>
</dbReference>
<organism evidence="1 2">
    <name type="scientific">Haematococcus lacustris</name>
    <name type="common">Green alga</name>
    <name type="synonym">Haematococcus pluvialis</name>
    <dbReference type="NCBI Taxonomy" id="44745"/>
    <lineage>
        <taxon>Eukaryota</taxon>
        <taxon>Viridiplantae</taxon>
        <taxon>Chlorophyta</taxon>
        <taxon>core chlorophytes</taxon>
        <taxon>Chlorophyceae</taxon>
        <taxon>CS clade</taxon>
        <taxon>Chlamydomonadales</taxon>
        <taxon>Haematococcaceae</taxon>
        <taxon>Haematococcus</taxon>
    </lineage>
</organism>
<accession>A0A699ZIJ8</accession>
<protein>
    <submittedName>
        <fullName evidence="1">Uncharacterized protein</fullName>
    </submittedName>
</protein>
<gene>
    <name evidence="1" type="ORF">HaLaN_18127</name>
</gene>
<proteinExistence type="predicted"/>
<comment type="caution">
    <text evidence="1">The sequence shown here is derived from an EMBL/GenBank/DDBJ whole genome shotgun (WGS) entry which is preliminary data.</text>
</comment>
<sequence>MFMTQLLSKLQAAAINVDPASLTAGNLSLGNSQMVSMALPALAQAVEGGLQVLAQAGGVGPALAADAHQASSPGLDGAAPSLWLPGNVDAGTLAVLAASLFGLVAVSSSPDPAPGIEGKELELDYEWSAAAAEAYWSRRPVAVAQRAME</sequence>
<feature type="non-terminal residue" evidence="1">
    <location>
        <position position="1"/>
    </location>
</feature>
<keyword evidence="2" id="KW-1185">Reference proteome</keyword>
<dbReference type="Proteomes" id="UP000485058">
    <property type="component" value="Unassembled WGS sequence"/>
</dbReference>
<name>A0A699ZIJ8_HAELA</name>
<feature type="non-terminal residue" evidence="1">
    <location>
        <position position="149"/>
    </location>
</feature>
<dbReference type="AlphaFoldDB" id="A0A699ZIJ8"/>
<reference evidence="1 2" key="1">
    <citation type="submission" date="2020-02" db="EMBL/GenBank/DDBJ databases">
        <title>Draft genome sequence of Haematococcus lacustris strain NIES-144.</title>
        <authorList>
            <person name="Morimoto D."/>
            <person name="Nakagawa S."/>
            <person name="Yoshida T."/>
            <person name="Sawayama S."/>
        </authorList>
    </citation>
    <scope>NUCLEOTIDE SEQUENCE [LARGE SCALE GENOMIC DNA]</scope>
    <source>
        <strain evidence="1 2">NIES-144</strain>
    </source>
</reference>
<evidence type="ECO:0000313" key="1">
    <source>
        <dbReference type="EMBL" id="GFH20920.1"/>
    </source>
</evidence>
<evidence type="ECO:0000313" key="2">
    <source>
        <dbReference type="Proteomes" id="UP000485058"/>
    </source>
</evidence>